<dbReference type="PANTHER" id="PTHR22929:SF0">
    <property type="entry name" value="TRANSCRIPTION FACTOR TFIIIB COMPONENT B'' HOMOLOG"/>
    <property type="match status" value="1"/>
</dbReference>
<dbReference type="InterPro" id="IPR039467">
    <property type="entry name" value="TFIIIB_B''_Myb"/>
</dbReference>
<organism evidence="3 4">
    <name type="scientific">Marchantia polymorpha</name>
    <name type="common">Common liverwort</name>
    <name type="synonym">Marchantia aquatica</name>
    <dbReference type="NCBI Taxonomy" id="3197"/>
    <lineage>
        <taxon>Eukaryota</taxon>
        <taxon>Viridiplantae</taxon>
        <taxon>Streptophyta</taxon>
        <taxon>Embryophyta</taxon>
        <taxon>Marchantiophyta</taxon>
        <taxon>Marchantiopsida</taxon>
        <taxon>Marchantiidae</taxon>
        <taxon>Marchantiales</taxon>
        <taxon>Marchantiaceae</taxon>
        <taxon>Marchantia</taxon>
    </lineage>
</organism>
<name>A0A2R6XCD5_MARPO</name>
<dbReference type="GO" id="GO:0070898">
    <property type="term" value="P:RNA polymerase III preinitiation complex assembly"/>
    <property type="evidence" value="ECO:0000318"/>
    <property type="project" value="GO_Central"/>
</dbReference>
<dbReference type="CDD" id="cd00167">
    <property type="entry name" value="SANT"/>
    <property type="match status" value="1"/>
</dbReference>
<dbReference type="Gramene" id="Mp2g11220.1">
    <property type="protein sequence ID" value="Mp2g11220.1.cds"/>
    <property type="gene ID" value="Mp2g11220"/>
</dbReference>
<dbReference type="Pfam" id="PF15963">
    <property type="entry name" value="Myb_DNA-bind_7"/>
    <property type="match status" value="1"/>
</dbReference>
<reference evidence="4" key="1">
    <citation type="journal article" date="2017" name="Cell">
        <title>Insights into land plant evolution garnered from the Marchantia polymorpha genome.</title>
        <authorList>
            <person name="Bowman J.L."/>
            <person name="Kohchi T."/>
            <person name="Yamato K.T."/>
            <person name="Jenkins J."/>
            <person name="Shu S."/>
            <person name="Ishizaki K."/>
            <person name="Yamaoka S."/>
            <person name="Nishihama R."/>
            <person name="Nakamura Y."/>
            <person name="Berger F."/>
            <person name="Adam C."/>
            <person name="Aki S.S."/>
            <person name="Althoff F."/>
            <person name="Araki T."/>
            <person name="Arteaga-Vazquez M.A."/>
            <person name="Balasubrmanian S."/>
            <person name="Barry K."/>
            <person name="Bauer D."/>
            <person name="Boehm C.R."/>
            <person name="Briginshaw L."/>
            <person name="Caballero-Perez J."/>
            <person name="Catarino B."/>
            <person name="Chen F."/>
            <person name="Chiyoda S."/>
            <person name="Chovatia M."/>
            <person name="Davies K.M."/>
            <person name="Delmans M."/>
            <person name="Demura T."/>
            <person name="Dierschke T."/>
            <person name="Dolan L."/>
            <person name="Dorantes-Acosta A.E."/>
            <person name="Eklund D.M."/>
            <person name="Florent S.N."/>
            <person name="Flores-Sandoval E."/>
            <person name="Fujiyama A."/>
            <person name="Fukuzawa H."/>
            <person name="Galik B."/>
            <person name="Grimanelli D."/>
            <person name="Grimwood J."/>
            <person name="Grossniklaus U."/>
            <person name="Hamada T."/>
            <person name="Haseloff J."/>
            <person name="Hetherington A.J."/>
            <person name="Higo A."/>
            <person name="Hirakawa Y."/>
            <person name="Hundley H.N."/>
            <person name="Ikeda Y."/>
            <person name="Inoue K."/>
            <person name="Inoue S.I."/>
            <person name="Ishida S."/>
            <person name="Jia Q."/>
            <person name="Kakita M."/>
            <person name="Kanazawa T."/>
            <person name="Kawai Y."/>
            <person name="Kawashima T."/>
            <person name="Kennedy M."/>
            <person name="Kinose K."/>
            <person name="Kinoshita T."/>
            <person name="Kohara Y."/>
            <person name="Koide E."/>
            <person name="Komatsu K."/>
            <person name="Kopischke S."/>
            <person name="Kubo M."/>
            <person name="Kyozuka J."/>
            <person name="Lagercrantz U."/>
            <person name="Lin S.S."/>
            <person name="Lindquist E."/>
            <person name="Lipzen A.M."/>
            <person name="Lu C.W."/>
            <person name="De Luna E."/>
            <person name="Martienssen R.A."/>
            <person name="Minamino N."/>
            <person name="Mizutani M."/>
            <person name="Mizutani M."/>
            <person name="Mochizuki N."/>
            <person name="Monte I."/>
            <person name="Mosher R."/>
            <person name="Nagasaki H."/>
            <person name="Nakagami H."/>
            <person name="Naramoto S."/>
            <person name="Nishitani K."/>
            <person name="Ohtani M."/>
            <person name="Okamoto T."/>
            <person name="Okumura M."/>
            <person name="Phillips J."/>
            <person name="Pollak B."/>
            <person name="Reinders A."/>
            <person name="Rovekamp M."/>
            <person name="Sano R."/>
            <person name="Sawa S."/>
            <person name="Schmid M.W."/>
            <person name="Shirakawa M."/>
            <person name="Solano R."/>
            <person name="Spunde A."/>
            <person name="Suetsugu N."/>
            <person name="Sugano S."/>
            <person name="Sugiyama A."/>
            <person name="Sun R."/>
            <person name="Suzuki Y."/>
            <person name="Takenaka M."/>
            <person name="Takezawa D."/>
            <person name="Tomogane H."/>
            <person name="Tsuzuki M."/>
            <person name="Ueda T."/>
            <person name="Umeda M."/>
            <person name="Ward J.M."/>
            <person name="Watanabe Y."/>
            <person name="Yazaki K."/>
            <person name="Yokoyama R."/>
            <person name="Yoshitake Y."/>
            <person name="Yotsui I."/>
            <person name="Zachgo S."/>
            <person name="Schmutz J."/>
        </authorList>
    </citation>
    <scope>NUCLEOTIDE SEQUENCE [LARGE SCALE GENOMIC DNA]</scope>
    <source>
        <strain evidence="4">Tak-1</strain>
    </source>
</reference>
<proteinExistence type="predicted"/>
<dbReference type="GO" id="GO:0001156">
    <property type="term" value="F:TFIIIC-class transcription factor complex binding"/>
    <property type="evidence" value="ECO:0000318"/>
    <property type="project" value="GO_Central"/>
</dbReference>
<feature type="region of interest" description="Disordered" evidence="1">
    <location>
        <begin position="190"/>
        <end position="341"/>
    </location>
</feature>
<gene>
    <name evidence="3" type="ORF">MARPO_0023s0090</name>
</gene>
<evidence type="ECO:0000259" key="2">
    <source>
        <dbReference type="PROSITE" id="PS51293"/>
    </source>
</evidence>
<feature type="compositionally biased region" description="Low complexity" evidence="1">
    <location>
        <begin position="42"/>
        <end position="63"/>
    </location>
</feature>
<evidence type="ECO:0000313" key="3">
    <source>
        <dbReference type="EMBL" id="PTQ43774.1"/>
    </source>
</evidence>
<sequence>MSMLSTLVDALDVPEGASVPRAGVFQPKVKARVRKGGGRGDAGASVAVKAPPAAPAAEKPVSALPVASDTEPLDGNQNNAEENEISQPDFKVPDAPLSIEENCVPEPLLPITSSTTTLEETVGVIDSVSTEVTKVTSPSRTSSIEPAIHSSPAAEDGSLLLQAEDDVIAAINAPEVSPPVAVRSNFPLPSFTTATEENEDTQGDALPRSGEPSSKGIVQPTNDEEGGPNGVIERARENKFKKSARKVRKTEVATPTTSSKEAEVVDDDLEETLVTLDDELMAELGLQEEDPPLDPAVQRRKRKRAFPHASSRPRRVQEDVGGSSKGGQSSKTNYDLSNPGTLPLREVIRRAENIERKKAKDELAKKSLLDISKPREREVVREAEPQRDVLSLAPQVQVINGRIVVNEQSLTVGAYATSAQDTDKYTRVEENASRLNYHTYSNRTVTERWKAEETDIFYRAIRQFGTDFDLIKNLFPNRTRRQIKAKYKKEENSNPRRVSDALTYRPKDQSHYEDLLVRMKCDDLIQDNSDPFASILAYTADKVEKTDVTDKVEVEETQTEEEIPASIVE</sequence>
<dbReference type="PROSITE" id="PS51293">
    <property type="entry name" value="SANT"/>
    <property type="match status" value="1"/>
</dbReference>
<dbReference type="EMBL" id="KZ772695">
    <property type="protein sequence ID" value="PTQ43774.1"/>
    <property type="molecule type" value="Genomic_DNA"/>
</dbReference>
<feature type="domain" description="SANT" evidence="2">
    <location>
        <begin position="444"/>
        <end position="492"/>
    </location>
</feature>
<dbReference type="SMART" id="SM00717">
    <property type="entry name" value="SANT"/>
    <property type="match status" value="1"/>
</dbReference>
<dbReference type="PANTHER" id="PTHR22929">
    <property type="entry name" value="RNA POLYMERASE III TRANSCRIPTION INITIATION FACTOR B"/>
    <property type="match status" value="1"/>
</dbReference>
<dbReference type="SUPFAM" id="SSF46689">
    <property type="entry name" value="Homeodomain-like"/>
    <property type="match status" value="1"/>
</dbReference>
<keyword evidence="4" id="KW-1185">Reference proteome</keyword>
<dbReference type="OrthoDB" id="272624at2759"/>
<dbReference type="InterPro" id="IPR009057">
    <property type="entry name" value="Homeodomain-like_sf"/>
</dbReference>
<dbReference type="GO" id="GO:0000126">
    <property type="term" value="C:transcription factor TFIIIB complex"/>
    <property type="evidence" value="ECO:0000318"/>
    <property type="project" value="GO_Central"/>
</dbReference>
<evidence type="ECO:0000256" key="1">
    <source>
        <dbReference type="SAM" id="MobiDB-lite"/>
    </source>
</evidence>
<dbReference type="Gene3D" id="1.10.10.60">
    <property type="entry name" value="Homeodomain-like"/>
    <property type="match status" value="1"/>
</dbReference>
<dbReference type="InterPro" id="IPR017884">
    <property type="entry name" value="SANT_dom"/>
</dbReference>
<accession>A0A2R6XCD5</accession>
<evidence type="ECO:0000313" key="4">
    <source>
        <dbReference type="Proteomes" id="UP000244005"/>
    </source>
</evidence>
<dbReference type="Proteomes" id="UP000244005">
    <property type="component" value="Unassembled WGS sequence"/>
</dbReference>
<dbReference type="InterPro" id="IPR001005">
    <property type="entry name" value="SANT/Myb"/>
</dbReference>
<dbReference type="AlphaFoldDB" id="A0A2R6XCD5"/>
<feature type="compositionally biased region" description="Basic residues" evidence="1">
    <location>
        <begin position="298"/>
        <end position="314"/>
    </location>
</feature>
<feature type="compositionally biased region" description="Acidic residues" evidence="1">
    <location>
        <begin position="264"/>
        <end position="292"/>
    </location>
</feature>
<feature type="region of interest" description="Disordered" evidence="1">
    <location>
        <begin position="34"/>
        <end position="82"/>
    </location>
</feature>
<protein>
    <recommendedName>
        <fullName evidence="2">SANT domain-containing protein</fullName>
    </recommendedName>
</protein>